<protein>
    <recommendedName>
        <fullName evidence="3">EamA domain-containing protein</fullName>
    </recommendedName>
</protein>
<name>A0A6C0L807_9ZZZZ</name>
<feature type="transmembrane region" description="Helical" evidence="1">
    <location>
        <begin position="77"/>
        <end position="94"/>
    </location>
</feature>
<evidence type="ECO:0000313" key="2">
    <source>
        <dbReference type="EMBL" id="QHU26430.1"/>
    </source>
</evidence>
<keyword evidence="1" id="KW-1133">Transmembrane helix</keyword>
<dbReference type="EMBL" id="MN740440">
    <property type="protein sequence ID" value="QHU26430.1"/>
    <property type="molecule type" value="Genomic_DNA"/>
</dbReference>
<accession>A0A6C0L807</accession>
<reference evidence="2" key="1">
    <citation type="journal article" date="2020" name="Nature">
        <title>Giant virus diversity and host interactions through global metagenomics.</title>
        <authorList>
            <person name="Schulz F."/>
            <person name="Roux S."/>
            <person name="Paez-Espino D."/>
            <person name="Jungbluth S."/>
            <person name="Walsh D.A."/>
            <person name="Denef V.J."/>
            <person name="McMahon K.D."/>
            <person name="Konstantinidis K.T."/>
            <person name="Eloe-Fadrosh E.A."/>
            <person name="Kyrpides N.C."/>
            <person name="Woyke T."/>
        </authorList>
    </citation>
    <scope>NUCLEOTIDE SEQUENCE</scope>
    <source>
        <strain evidence="2">GVMAG-M-3300027759-16</strain>
    </source>
</reference>
<feature type="transmembrane region" description="Helical" evidence="1">
    <location>
        <begin position="53"/>
        <end position="71"/>
    </location>
</feature>
<dbReference type="Gene3D" id="1.10.3730.20">
    <property type="match status" value="1"/>
</dbReference>
<organism evidence="2">
    <name type="scientific">viral metagenome</name>
    <dbReference type="NCBI Taxonomy" id="1070528"/>
    <lineage>
        <taxon>unclassified sequences</taxon>
        <taxon>metagenomes</taxon>
        <taxon>organismal metagenomes</taxon>
    </lineage>
</organism>
<sequence>MAAIDIATISLLKMNAVGSWGLWVLPAAMGLYSLQPIFFRLGLVHQTMGLFNVLWNVLSTLTVCLIGYVAFEEKMSVTNLIGVIFSVLGIVLIGM</sequence>
<dbReference type="AlphaFoldDB" id="A0A6C0L807"/>
<dbReference type="SUPFAM" id="SSF103481">
    <property type="entry name" value="Multidrug resistance efflux transporter EmrE"/>
    <property type="match status" value="1"/>
</dbReference>
<dbReference type="InterPro" id="IPR037185">
    <property type="entry name" value="EmrE-like"/>
</dbReference>
<feature type="transmembrane region" description="Helical" evidence="1">
    <location>
        <begin position="20"/>
        <end position="41"/>
    </location>
</feature>
<evidence type="ECO:0008006" key="3">
    <source>
        <dbReference type="Google" id="ProtNLM"/>
    </source>
</evidence>
<keyword evidence="1" id="KW-0812">Transmembrane</keyword>
<proteinExistence type="predicted"/>
<evidence type="ECO:0000256" key="1">
    <source>
        <dbReference type="SAM" id="Phobius"/>
    </source>
</evidence>
<keyword evidence="1" id="KW-0472">Membrane</keyword>